<dbReference type="SMART" id="SM00181">
    <property type="entry name" value="EGF"/>
    <property type="match status" value="3"/>
</dbReference>
<feature type="domain" description="EGF-like" evidence="5">
    <location>
        <begin position="368"/>
        <end position="400"/>
    </location>
</feature>
<evidence type="ECO:0000313" key="6">
    <source>
        <dbReference type="Proteomes" id="UP000695022"/>
    </source>
</evidence>
<dbReference type="Gene3D" id="2.60.40.10">
    <property type="entry name" value="Immunoglobulins"/>
    <property type="match status" value="1"/>
</dbReference>
<dbReference type="InterPro" id="IPR050969">
    <property type="entry name" value="Dev_Signal_Modulators"/>
</dbReference>
<evidence type="ECO:0000259" key="5">
    <source>
        <dbReference type="PROSITE" id="PS50026"/>
    </source>
</evidence>
<keyword evidence="6" id="KW-1185">Reference proteome</keyword>
<comment type="caution">
    <text evidence="3">Lacks conserved residue(s) required for the propagation of feature annotation.</text>
</comment>
<proteinExistence type="predicted"/>
<dbReference type="SUPFAM" id="SSF48726">
    <property type="entry name" value="Immunoglobulin"/>
    <property type="match status" value="1"/>
</dbReference>
<dbReference type="PANTHER" id="PTHR14949">
    <property type="entry name" value="EGF-LIKE-DOMAIN, MULTIPLE 7, 8"/>
    <property type="match status" value="1"/>
</dbReference>
<dbReference type="PROSITE" id="PS50026">
    <property type="entry name" value="EGF_3"/>
    <property type="match status" value="1"/>
</dbReference>
<dbReference type="GeneID" id="106812010"/>
<reference evidence="7" key="1">
    <citation type="submission" date="2025-08" db="UniProtKB">
        <authorList>
            <consortium name="RefSeq"/>
        </authorList>
    </citation>
    <scope>IDENTIFICATION</scope>
</reference>
<evidence type="ECO:0000256" key="1">
    <source>
        <dbReference type="ARBA" id="ARBA00022729"/>
    </source>
</evidence>
<feature type="signal peptide" evidence="4">
    <location>
        <begin position="1"/>
        <end position="26"/>
    </location>
</feature>
<accession>A0ABM1EGC7</accession>
<name>A0ABM1EGC7_PRICU</name>
<organism evidence="6 7">
    <name type="scientific">Priapulus caudatus</name>
    <name type="common">Priapulid worm</name>
    <dbReference type="NCBI Taxonomy" id="37621"/>
    <lineage>
        <taxon>Eukaryota</taxon>
        <taxon>Metazoa</taxon>
        <taxon>Ecdysozoa</taxon>
        <taxon>Scalidophora</taxon>
        <taxon>Priapulida</taxon>
        <taxon>Priapulimorpha</taxon>
        <taxon>Priapulimorphida</taxon>
        <taxon>Priapulidae</taxon>
        <taxon>Priapulus</taxon>
    </lineage>
</organism>
<evidence type="ECO:0000256" key="2">
    <source>
        <dbReference type="ARBA" id="ARBA00023157"/>
    </source>
</evidence>
<dbReference type="InterPro" id="IPR000742">
    <property type="entry name" value="EGF"/>
</dbReference>
<protein>
    <submittedName>
        <fullName evidence="7">Neurogenic locus notch homolog protein 1-like</fullName>
    </submittedName>
</protein>
<dbReference type="PROSITE" id="PS00022">
    <property type="entry name" value="EGF_1"/>
    <property type="match status" value="1"/>
</dbReference>
<keyword evidence="3" id="KW-0245">EGF-like domain</keyword>
<gene>
    <name evidence="7" type="primary">LOC106812010</name>
</gene>
<sequence length="454" mass="49804">MRFKFGLASFCAVTLILVCSSVNVHAARFRYKAKHPDAGCADGTSEGLEQHKYLAACSGSWVGHVHNSSHLCGDGWRVCSWYDEDTLRRISWSEAIAVDGCYAYNAAHDNGLCRECTSQPDQNKFPPRRMSLSCLQYVGDVYFSGNLKVKAIDIFDAGEYACVAKNSEGTATAYTRVEVTDQEQTGCADGTSEGLYFLPNISACTGHWSGHVKRARHLCSNGWRVCSANDARLLKSISWSHANGIAGCYGYNAENTDGKCSRCHRRNMAGVGKHCTRYRKHGTSCLSAGRIDVLKKGADSDGSGCLFQAGVTTGVLCCRRDPDQNKQRKELISKANEASLCKPTCQNGGSCVKGQCVCPPRYKGVWCQNAICSPRCSANALCISPDKCKCRPGYLGKQCEMTCKVPCYNGGRCRNGECICSKRYWGTYCQHVKSSKSYKHINKTEFDKLSNTVE</sequence>
<dbReference type="Gene3D" id="2.10.25.10">
    <property type="entry name" value="Laminin"/>
    <property type="match status" value="1"/>
</dbReference>
<dbReference type="InterPro" id="IPR013783">
    <property type="entry name" value="Ig-like_fold"/>
</dbReference>
<dbReference type="RefSeq" id="XP_014671248.1">
    <property type="nucleotide sequence ID" value="XM_014815762.1"/>
</dbReference>
<keyword evidence="2 3" id="KW-1015">Disulfide bond</keyword>
<dbReference type="PANTHER" id="PTHR14949:SF56">
    <property type="entry name" value="EGF-LIKE-DOMAIN, MULTIPLE 7"/>
    <property type="match status" value="1"/>
</dbReference>
<evidence type="ECO:0000256" key="3">
    <source>
        <dbReference type="PROSITE-ProRule" id="PRU00076"/>
    </source>
</evidence>
<keyword evidence="1 4" id="KW-0732">Signal</keyword>
<feature type="disulfide bond" evidence="3">
    <location>
        <begin position="372"/>
        <end position="382"/>
    </location>
</feature>
<dbReference type="InterPro" id="IPR036179">
    <property type="entry name" value="Ig-like_dom_sf"/>
</dbReference>
<dbReference type="Proteomes" id="UP000695022">
    <property type="component" value="Unplaced"/>
</dbReference>
<evidence type="ECO:0000313" key="7">
    <source>
        <dbReference type="RefSeq" id="XP_014671248.1"/>
    </source>
</evidence>
<evidence type="ECO:0000256" key="4">
    <source>
        <dbReference type="SAM" id="SignalP"/>
    </source>
</evidence>
<feature type="disulfide bond" evidence="3">
    <location>
        <begin position="390"/>
        <end position="399"/>
    </location>
</feature>
<feature type="chain" id="PRO_5046965688" evidence="4">
    <location>
        <begin position="27"/>
        <end position="454"/>
    </location>
</feature>